<evidence type="ECO:0000313" key="2">
    <source>
        <dbReference type="EMBL" id="CUS24579.1"/>
    </source>
</evidence>
<organism evidence="2 3">
    <name type="scientific">Lachancea quebecensis</name>
    <dbReference type="NCBI Taxonomy" id="1654605"/>
    <lineage>
        <taxon>Eukaryota</taxon>
        <taxon>Fungi</taxon>
        <taxon>Dikarya</taxon>
        <taxon>Ascomycota</taxon>
        <taxon>Saccharomycotina</taxon>
        <taxon>Saccharomycetes</taxon>
        <taxon>Saccharomycetales</taxon>
        <taxon>Saccharomycetaceae</taxon>
        <taxon>Lachancea</taxon>
    </lineage>
</organism>
<proteinExistence type="predicted"/>
<evidence type="ECO:0000256" key="1">
    <source>
        <dbReference type="SAM" id="Phobius"/>
    </source>
</evidence>
<keyword evidence="3" id="KW-1185">Reference proteome</keyword>
<dbReference type="Proteomes" id="UP000236544">
    <property type="component" value="Unassembled WGS sequence"/>
</dbReference>
<keyword evidence="1" id="KW-0812">Transmembrane</keyword>
<name>A0A0N7MMA8_9SACH</name>
<accession>A0A0N7MMA8</accession>
<feature type="transmembrane region" description="Helical" evidence="1">
    <location>
        <begin position="127"/>
        <end position="146"/>
    </location>
</feature>
<reference evidence="3" key="1">
    <citation type="submission" date="2015-10" db="EMBL/GenBank/DDBJ databases">
        <authorList>
            <person name="Devillers H."/>
        </authorList>
    </citation>
    <scope>NUCLEOTIDE SEQUENCE [LARGE SCALE GENOMIC DNA]</scope>
</reference>
<protein>
    <submittedName>
        <fullName evidence="2">LAQU0S17e02124g1_1</fullName>
    </submittedName>
</protein>
<sequence length="156" mass="17301">MEVCLQLQRHEHGHDSYHLRCDSLCVLPLPIAIPVDGHVYELSSRISQIEAKRTLTQHLPVSQRCHSWLLPSLKFQNVAPSVSKGKKKASLTGVIKSQPNNRYNQTVRGYAGCGCTAQKILGKKRTVSRVFFLFTALVVLVANLVATGKSFSTAHH</sequence>
<gene>
    <name evidence="2" type="ORF">LAQU0_S17e02124g</name>
</gene>
<keyword evidence="1" id="KW-0472">Membrane</keyword>
<dbReference type="AlphaFoldDB" id="A0A0N7MMA8"/>
<evidence type="ECO:0000313" key="3">
    <source>
        <dbReference type="Proteomes" id="UP000236544"/>
    </source>
</evidence>
<keyword evidence="1" id="KW-1133">Transmembrane helix</keyword>
<dbReference type="EMBL" id="LN890555">
    <property type="protein sequence ID" value="CUS24579.1"/>
    <property type="molecule type" value="Genomic_DNA"/>
</dbReference>